<dbReference type="InterPro" id="IPR001505">
    <property type="entry name" value="Copper_CuA"/>
</dbReference>
<dbReference type="GO" id="GO:0030313">
    <property type="term" value="C:cell envelope"/>
    <property type="evidence" value="ECO:0007669"/>
    <property type="project" value="UniProtKB-SubCell"/>
</dbReference>
<evidence type="ECO:0000313" key="9">
    <source>
        <dbReference type="EMBL" id="OZM55986.1"/>
    </source>
</evidence>
<keyword evidence="7" id="KW-0812">Transmembrane</keyword>
<comment type="function">
    <text evidence="4">Subunits I and II form the functional core of the enzyme complex. Electrons originating in cytochrome c are transferred via heme a and Cu(A) to the binuclear center formed by heme a3 and Cu(B).</text>
</comment>
<evidence type="ECO:0000256" key="3">
    <source>
        <dbReference type="ARBA" id="ARBA00023008"/>
    </source>
</evidence>
<dbReference type="Gene3D" id="2.60.40.420">
    <property type="entry name" value="Cupredoxins - blue copper proteins"/>
    <property type="match status" value="1"/>
</dbReference>
<feature type="transmembrane region" description="Helical" evidence="7">
    <location>
        <begin position="9"/>
        <end position="31"/>
    </location>
</feature>
<dbReference type="GO" id="GO:0016020">
    <property type="term" value="C:membrane"/>
    <property type="evidence" value="ECO:0007669"/>
    <property type="project" value="InterPro"/>
</dbReference>
<dbReference type="InterPro" id="IPR051403">
    <property type="entry name" value="NosZ/Cyto_c_oxidase_sub2"/>
</dbReference>
<dbReference type="SUPFAM" id="SSF49503">
    <property type="entry name" value="Cupredoxins"/>
    <property type="match status" value="1"/>
</dbReference>
<dbReference type="GO" id="GO:0005507">
    <property type="term" value="F:copper ion binding"/>
    <property type="evidence" value="ECO:0007669"/>
    <property type="project" value="InterPro"/>
</dbReference>
<dbReference type="RefSeq" id="WP_094926220.1">
    <property type="nucleotide sequence ID" value="NZ_NPIA01000009.1"/>
</dbReference>
<reference evidence="10" key="1">
    <citation type="submission" date="2017-08" db="EMBL/GenBank/DDBJ databases">
        <authorList>
            <person name="Huang Z."/>
        </authorList>
    </citation>
    <scope>NUCLEOTIDE SEQUENCE [LARGE SCALE GENOMIC DNA]</scope>
    <source>
        <strain evidence="10">SA5d-4</strain>
    </source>
</reference>
<proteinExistence type="predicted"/>
<dbReference type="CDD" id="cd13913">
    <property type="entry name" value="ba3_CcO_II_C"/>
    <property type="match status" value="1"/>
</dbReference>
<dbReference type="Proteomes" id="UP000217083">
    <property type="component" value="Unassembled WGS sequence"/>
</dbReference>
<evidence type="ECO:0000256" key="7">
    <source>
        <dbReference type="SAM" id="Phobius"/>
    </source>
</evidence>
<dbReference type="Pfam" id="PF00116">
    <property type="entry name" value="COX2"/>
    <property type="match status" value="1"/>
</dbReference>
<comment type="caution">
    <text evidence="9">The sequence shown here is derived from an EMBL/GenBank/DDBJ whole genome shotgun (WGS) entry which is preliminary data.</text>
</comment>
<evidence type="ECO:0000256" key="1">
    <source>
        <dbReference type="ARBA" id="ARBA00004196"/>
    </source>
</evidence>
<keyword evidence="3" id="KW-0186">Copper</keyword>
<dbReference type="EMBL" id="NPIA01000009">
    <property type="protein sequence ID" value="OZM55986.1"/>
    <property type="molecule type" value="Genomic_DNA"/>
</dbReference>
<comment type="catalytic activity">
    <reaction evidence="6">
        <text>4 Fe(II)-[cytochrome c] + O2 + 8 H(+)(in) = 4 Fe(III)-[cytochrome c] + 2 H2O + 4 H(+)(out)</text>
        <dbReference type="Rhea" id="RHEA:11436"/>
        <dbReference type="Rhea" id="RHEA-COMP:10350"/>
        <dbReference type="Rhea" id="RHEA-COMP:14399"/>
        <dbReference type="ChEBI" id="CHEBI:15377"/>
        <dbReference type="ChEBI" id="CHEBI:15378"/>
        <dbReference type="ChEBI" id="CHEBI:15379"/>
        <dbReference type="ChEBI" id="CHEBI:29033"/>
        <dbReference type="ChEBI" id="CHEBI:29034"/>
        <dbReference type="EC" id="7.1.1.9"/>
    </reaction>
</comment>
<dbReference type="PROSITE" id="PS50857">
    <property type="entry name" value="COX2_CUA"/>
    <property type="match status" value="1"/>
</dbReference>
<feature type="domain" description="Cytochrome oxidase subunit II copper A binding" evidence="8">
    <location>
        <begin position="55"/>
        <end position="157"/>
    </location>
</feature>
<evidence type="ECO:0000256" key="6">
    <source>
        <dbReference type="ARBA" id="ARBA00047816"/>
    </source>
</evidence>
<sequence>MHFHKYEKIWLTIGISALVLFLTIVGVSAFAGGHAPPSAHETLDPQKVNETAPFNNPGLFKVGEKKYELVMISEAFAFTPGNVKIPKGATVTFIVTSKDVVHGFAIPHTNVNMMITPGHVNKITHTFNEVGEYLILCNEYCGIGHQAMSARIEVVEQ</sequence>
<dbReference type="GO" id="GO:0004129">
    <property type="term" value="F:cytochrome-c oxidase activity"/>
    <property type="evidence" value="ECO:0007669"/>
    <property type="project" value="UniProtKB-EC"/>
</dbReference>
<name>A0A263BS17_9BACI</name>
<dbReference type="InterPro" id="IPR002429">
    <property type="entry name" value="CcO_II-like_C"/>
</dbReference>
<comment type="subcellular location">
    <subcellularLocation>
        <location evidence="1">Cell envelope</location>
    </subcellularLocation>
</comment>
<keyword evidence="7" id="KW-0472">Membrane</keyword>
<dbReference type="PRINTS" id="PR01166">
    <property type="entry name" value="CYCOXIDASEII"/>
</dbReference>
<accession>A0A263BS17</accession>
<evidence type="ECO:0000256" key="5">
    <source>
        <dbReference type="ARBA" id="ARBA00031399"/>
    </source>
</evidence>
<evidence type="ECO:0000256" key="4">
    <source>
        <dbReference type="ARBA" id="ARBA00024688"/>
    </source>
</evidence>
<keyword evidence="2" id="KW-0479">Metal-binding</keyword>
<keyword evidence="7" id="KW-1133">Transmembrane helix</keyword>
<evidence type="ECO:0000313" key="10">
    <source>
        <dbReference type="Proteomes" id="UP000217083"/>
    </source>
</evidence>
<dbReference type="AlphaFoldDB" id="A0A263BS17"/>
<organism evidence="9 10">
    <name type="scientific">Lottiidibacillus patelloidae</name>
    <dbReference type="NCBI Taxonomy" id="2670334"/>
    <lineage>
        <taxon>Bacteria</taxon>
        <taxon>Bacillati</taxon>
        <taxon>Bacillota</taxon>
        <taxon>Bacilli</taxon>
        <taxon>Bacillales</taxon>
        <taxon>Bacillaceae</taxon>
        <taxon>Lottiidibacillus</taxon>
    </lineage>
</organism>
<dbReference type="PANTHER" id="PTHR42838">
    <property type="entry name" value="CYTOCHROME C OXIDASE SUBUNIT II"/>
    <property type="match status" value="1"/>
</dbReference>
<dbReference type="PANTHER" id="PTHR42838:SF2">
    <property type="entry name" value="NITROUS-OXIDE REDUCTASE"/>
    <property type="match status" value="1"/>
</dbReference>
<gene>
    <name evidence="9" type="ORF">CIB95_14160</name>
</gene>
<keyword evidence="10" id="KW-1185">Reference proteome</keyword>
<dbReference type="InterPro" id="IPR008972">
    <property type="entry name" value="Cupredoxin"/>
</dbReference>
<evidence type="ECO:0000256" key="2">
    <source>
        <dbReference type="ARBA" id="ARBA00022723"/>
    </source>
</evidence>
<dbReference type="InterPro" id="IPR034214">
    <property type="entry name" value="Ba3_CcO_II_C"/>
</dbReference>
<evidence type="ECO:0000259" key="8">
    <source>
        <dbReference type="PROSITE" id="PS50857"/>
    </source>
</evidence>
<dbReference type="PROSITE" id="PS00078">
    <property type="entry name" value="COX2"/>
    <property type="match status" value="1"/>
</dbReference>
<reference evidence="9 10" key="2">
    <citation type="submission" date="2017-09" db="EMBL/GenBank/DDBJ databases">
        <title>Bacillus patelloidae sp. nov., isolated from the intestinal tract of a marine limpet.</title>
        <authorList>
            <person name="Liu R."/>
            <person name="Dong C."/>
            <person name="Shao Z."/>
        </authorList>
    </citation>
    <scope>NUCLEOTIDE SEQUENCE [LARGE SCALE GENOMIC DNA]</scope>
    <source>
        <strain evidence="9 10">SA5d-4</strain>
    </source>
</reference>
<protein>
    <recommendedName>
        <fullName evidence="5">Cytochrome aa3 subunit 2</fullName>
    </recommendedName>
</protein>